<dbReference type="InterPro" id="IPR000878">
    <property type="entry name" value="4pyrrol_Mease"/>
</dbReference>
<dbReference type="Gene3D" id="3.30.950.10">
    <property type="entry name" value="Methyltransferase, Cobalt-precorrin-4 Transmethylase, Domain 2"/>
    <property type="match status" value="1"/>
</dbReference>
<dbReference type="GO" id="GO:0019354">
    <property type="term" value="P:siroheme biosynthetic process"/>
    <property type="evidence" value="ECO:0007669"/>
    <property type="project" value="InterPro"/>
</dbReference>
<evidence type="ECO:0000259" key="7">
    <source>
        <dbReference type="Pfam" id="PF00590"/>
    </source>
</evidence>
<keyword evidence="5" id="KW-0627">Porphyrin biosynthesis</keyword>
<keyword evidence="4" id="KW-0949">S-adenosyl-L-methionine</keyword>
<proteinExistence type="inferred from homology"/>
<evidence type="ECO:0000313" key="9">
    <source>
        <dbReference type="Proteomes" id="UP000242712"/>
    </source>
</evidence>
<evidence type="ECO:0000256" key="2">
    <source>
        <dbReference type="ARBA" id="ARBA00022603"/>
    </source>
</evidence>
<organism evidence="8 9">
    <name type="scientific">Staphylococcus argensis</name>
    <dbReference type="NCBI Taxonomy" id="1607738"/>
    <lineage>
        <taxon>Bacteria</taxon>
        <taxon>Bacillati</taxon>
        <taxon>Bacillota</taxon>
        <taxon>Bacilli</taxon>
        <taxon>Bacillales</taxon>
        <taxon>Staphylococcaceae</taxon>
        <taxon>Staphylococcus</taxon>
    </lineage>
</organism>
<dbReference type="InterPro" id="IPR035996">
    <property type="entry name" value="4pyrrol_Methylase_sf"/>
</dbReference>
<evidence type="ECO:0000256" key="6">
    <source>
        <dbReference type="RuleBase" id="RU003960"/>
    </source>
</evidence>
<keyword evidence="2 6" id="KW-0489">Methyltransferase</keyword>
<dbReference type="Proteomes" id="UP000242712">
    <property type="component" value="Unassembled WGS sequence"/>
</dbReference>
<dbReference type="PANTHER" id="PTHR45790">
    <property type="entry name" value="SIROHEME SYNTHASE-RELATED"/>
    <property type="match status" value="1"/>
</dbReference>
<name>A0A2K4FCC1_9STAP</name>
<dbReference type="InterPro" id="IPR003043">
    <property type="entry name" value="Uropor_MeTrfase_CS"/>
</dbReference>
<dbReference type="Pfam" id="PF00590">
    <property type="entry name" value="TP_methylase"/>
    <property type="match status" value="1"/>
</dbReference>
<dbReference type="FunFam" id="3.40.1010.10:FF:000001">
    <property type="entry name" value="Siroheme synthase"/>
    <property type="match status" value="1"/>
</dbReference>
<dbReference type="NCBIfam" id="NF004790">
    <property type="entry name" value="PRK06136.1"/>
    <property type="match status" value="1"/>
</dbReference>
<evidence type="ECO:0000256" key="3">
    <source>
        <dbReference type="ARBA" id="ARBA00022679"/>
    </source>
</evidence>
<keyword evidence="3 6" id="KW-0808">Transferase</keyword>
<evidence type="ECO:0000313" key="8">
    <source>
        <dbReference type="EMBL" id="POA08927.1"/>
    </source>
</evidence>
<dbReference type="InterPro" id="IPR050161">
    <property type="entry name" value="Siro_Cobalamin_biosynth"/>
</dbReference>
<reference evidence="8 9" key="1">
    <citation type="submission" date="2017-08" db="EMBL/GenBank/DDBJ databases">
        <title>Draft genome sequences of 64 type strains of genus Staph aureus.</title>
        <authorList>
            <person name="Cole K."/>
            <person name="Golubchik T."/>
            <person name="Russell J."/>
            <person name="Foster D."/>
            <person name="Llewelyn M."/>
            <person name="Wilson D."/>
            <person name="Crook D."/>
            <person name="Paul J."/>
        </authorList>
    </citation>
    <scope>NUCLEOTIDE SEQUENCE [LARGE SCALE GENOMIC DNA]</scope>
    <source>
        <strain evidence="8 9">DSM 29875</strain>
    </source>
</reference>
<sequence>MSVVSKVYLVGAGPGDPNLLTRRAEHLLYQADVVLYDRLVNPFILQLTRPDAQLINVGKIPYHPTTKQEEINQQLIASAEENGCVVRLKGGDPAIFGRLQEEVEALEQANIDYEVVPGVTSASAAVASLCIGLTSRRLSNSVTYCTGQAVIDTPERFVSMIQQGTLAIYMGIKRIGQIMSTIQQETTTDYPVNVIFQASYEREQVIKGHVSTIALQVEDSDVDGPGLILIGPVLDLEKMFNPHVSTPVLLQGDRTANIARAFEIYEEGRTAYLDIDSDCDYHPSQLALIQHIKETLL</sequence>
<gene>
    <name evidence="8" type="primary">cobA</name>
    <name evidence="8" type="ORF">CD039_08035</name>
</gene>
<dbReference type="GeneID" id="98298297"/>
<comment type="caution">
    <text evidence="8">The sequence shown here is derived from an EMBL/GenBank/DDBJ whole genome shotgun (WGS) entry which is preliminary data.</text>
</comment>
<dbReference type="InterPro" id="IPR014777">
    <property type="entry name" value="4pyrrole_Mease_sub1"/>
</dbReference>
<dbReference type="InterPro" id="IPR014776">
    <property type="entry name" value="4pyrrole_Mease_sub2"/>
</dbReference>
<dbReference type="OrthoDB" id="9815856at2"/>
<dbReference type="GO" id="GO:0004851">
    <property type="term" value="F:uroporphyrin-III C-methyltransferase activity"/>
    <property type="evidence" value="ECO:0007669"/>
    <property type="project" value="UniProtKB-EC"/>
</dbReference>
<evidence type="ECO:0000256" key="1">
    <source>
        <dbReference type="ARBA" id="ARBA00012162"/>
    </source>
</evidence>
<comment type="similarity">
    <text evidence="6">Belongs to the precorrin methyltransferase family.</text>
</comment>
<keyword evidence="9" id="KW-1185">Reference proteome</keyword>
<dbReference type="PANTHER" id="PTHR45790:SF3">
    <property type="entry name" value="S-ADENOSYL-L-METHIONINE-DEPENDENT UROPORPHYRINOGEN III METHYLTRANSFERASE, CHLOROPLASTIC"/>
    <property type="match status" value="1"/>
</dbReference>
<protein>
    <recommendedName>
        <fullName evidence="1">uroporphyrinogen-III C-methyltransferase</fullName>
        <ecNumber evidence="1">2.1.1.107</ecNumber>
    </recommendedName>
</protein>
<feature type="domain" description="Tetrapyrrole methylase" evidence="7">
    <location>
        <begin position="6"/>
        <end position="213"/>
    </location>
</feature>
<dbReference type="RefSeq" id="WP_103371880.1">
    <property type="nucleotide sequence ID" value="NZ_CBCRVO010000002.1"/>
</dbReference>
<dbReference type="CDD" id="cd11642">
    <property type="entry name" value="SUMT"/>
    <property type="match status" value="1"/>
</dbReference>
<dbReference type="PROSITE" id="PS00840">
    <property type="entry name" value="SUMT_2"/>
    <property type="match status" value="1"/>
</dbReference>
<dbReference type="SUPFAM" id="SSF53790">
    <property type="entry name" value="Tetrapyrrole methylase"/>
    <property type="match status" value="1"/>
</dbReference>
<dbReference type="Gene3D" id="3.40.1010.10">
    <property type="entry name" value="Cobalt-precorrin-4 Transmethylase, Domain 1"/>
    <property type="match status" value="1"/>
</dbReference>
<evidence type="ECO:0000256" key="4">
    <source>
        <dbReference type="ARBA" id="ARBA00022691"/>
    </source>
</evidence>
<evidence type="ECO:0000256" key="5">
    <source>
        <dbReference type="ARBA" id="ARBA00023244"/>
    </source>
</evidence>
<dbReference type="NCBIfam" id="TIGR01469">
    <property type="entry name" value="cobA_cysG_Cterm"/>
    <property type="match status" value="1"/>
</dbReference>
<dbReference type="EC" id="2.1.1.107" evidence="1"/>
<accession>A0A2K4FCC1</accession>
<dbReference type="AlphaFoldDB" id="A0A2K4FCC1"/>
<dbReference type="EMBL" id="PPPX01000011">
    <property type="protein sequence ID" value="POA08927.1"/>
    <property type="molecule type" value="Genomic_DNA"/>
</dbReference>
<dbReference type="GO" id="GO:0032259">
    <property type="term" value="P:methylation"/>
    <property type="evidence" value="ECO:0007669"/>
    <property type="project" value="UniProtKB-KW"/>
</dbReference>
<dbReference type="InterPro" id="IPR006366">
    <property type="entry name" value="CobA/CysG_C"/>
</dbReference>